<evidence type="ECO:0000313" key="1">
    <source>
        <dbReference type="EMBL" id="KAJ3644273.1"/>
    </source>
</evidence>
<gene>
    <name evidence="1" type="ORF">Zmor_026939</name>
</gene>
<dbReference type="EMBL" id="JALNTZ010000008">
    <property type="protein sequence ID" value="KAJ3644273.1"/>
    <property type="molecule type" value="Genomic_DNA"/>
</dbReference>
<name>A0AA38M600_9CUCU</name>
<evidence type="ECO:0000313" key="2">
    <source>
        <dbReference type="Proteomes" id="UP001168821"/>
    </source>
</evidence>
<dbReference type="AlphaFoldDB" id="A0AA38M600"/>
<protein>
    <submittedName>
        <fullName evidence="1">Uncharacterized protein</fullName>
    </submittedName>
</protein>
<comment type="caution">
    <text evidence="1">The sequence shown here is derived from an EMBL/GenBank/DDBJ whole genome shotgun (WGS) entry which is preliminary data.</text>
</comment>
<reference evidence="1" key="1">
    <citation type="journal article" date="2023" name="G3 (Bethesda)">
        <title>Whole genome assemblies of Zophobas morio and Tenebrio molitor.</title>
        <authorList>
            <person name="Kaur S."/>
            <person name="Stinson S.A."/>
            <person name="diCenzo G.C."/>
        </authorList>
    </citation>
    <scope>NUCLEOTIDE SEQUENCE</scope>
    <source>
        <strain evidence="1">QUZm001</strain>
    </source>
</reference>
<sequence length="105" mass="12493">MLEKELEIKDKIKIYAIGPQKVIIEMVNFNDKITILKEKKRLKDKNLYIDSEMTKKERKIQKELSEIARDERKNKGSMVKIGFQKIAINNVMMKWDINERTLGPR</sequence>
<organism evidence="1 2">
    <name type="scientific">Zophobas morio</name>
    <dbReference type="NCBI Taxonomy" id="2755281"/>
    <lineage>
        <taxon>Eukaryota</taxon>
        <taxon>Metazoa</taxon>
        <taxon>Ecdysozoa</taxon>
        <taxon>Arthropoda</taxon>
        <taxon>Hexapoda</taxon>
        <taxon>Insecta</taxon>
        <taxon>Pterygota</taxon>
        <taxon>Neoptera</taxon>
        <taxon>Endopterygota</taxon>
        <taxon>Coleoptera</taxon>
        <taxon>Polyphaga</taxon>
        <taxon>Cucujiformia</taxon>
        <taxon>Tenebrionidae</taxon>
        <taxon>Zophobas</taxon>
    </lineage>
</organism>
<keyword evidence="2" id="KW-1185">Reference proteome</keyword>
<accession>A0AA38M600</accession>
<dbReference type="Proteomes" id="UP001168821">
    <property type="component" value="Unassembled WGS sequence"/>
</dbReference>
<proteinExistence type="predicted"/>